<keyword evidence="8" id="KW-0462">Maltose metabolism</keyword>
<dbReference type="InterPro" id="IPR036259">
    <property type="entry name" value="MFS_trans_sf"/>
</dbReference>
<keyword evidence="3 9" id="KW-0813">Transport</keyword>
<feature type="transmembrane region" description="Helical" evidence="10">
    <location>
        <begin position="368"/>
        <end position="388"/>
    </location>
</feature>
<dbReference type="PROSITE" id="PS00217">
    <property type="entry name" value="SUGAR_TRANSPORT_2"/>
    <property type="match status" value="1"/>
</dbReference>
<evidence type="ECO:0000259" key="11">
    <source>
        <dbReference type="PROSITE" id="PS50850"/>
    </source>
</evidence>
<dbReference type="InterPro" id="IPR005829">
    <property type="entry name" value="Sugar_transporter_CS"/>
</dbReference>
<feature type="transmembrane region" description="Helical" evidence="10">
    <location>
        <begin position="149"/>
        <end position="167"/>
    </location>
</feature>
<dbReference type="RefSeq" id="XP_013253542.1">
    <property type="nucleotide sequence ID" value="XM_013398088.1"/>
</dbReference>
<dbReference type="FunFam" id="1.20.1250.20:FF:000254">
    <property type="entry name" value="MAL31p Maltose permease"/>
    <property type="match status" value="1"/>
</dbReference>
<keyword evidence="6 10" id="KW-1133">Transmembrane helix</keyword>
<evidence type="ECO:0000256" key="2">
    <source>
        <dbReference type="ARBA" id="ARBA00010992"/>
    </source>
</evidence>
<evidence type="ECO:0000256" key="6">
    <source>
        <dbReference type="ARBA" id="ARBA00022989"/>
    </source>
</evidence>
<dbReference type="Gene3D" id="1.20.1250.20">
    <property type="entry name" value="MFS general substrate transporter like domains"/>
    <property type="match status" value="1"/>
</dbReference>
<dbReference type="GO" id="GO:0005351">
    <property type="term" value="F:carbohydrate:proton symporter activity"/>
    <property type="evidence" value="ECO:0007669"/>
    <property type="project" value="TreeGrafter"/>
</dbReference>
<evidence type="ECO:0000256" key="9">
    <source>
        <dbReference type="RuleBase" id="RU003346"/>
    </source>
</evidence>
<evidence type="ECO:0000256" key="5">
    <source>
        <dbReference type="ARBA" id="ARBA00022692"/>
    </source>
</evidence>
<feature type="transmembrane region" description="Helical" evidence="10">
    <location>
        <begin position="173"/>
        <end position="195"/>
    </location>
</feature>
<dbReference type="Pfam" id="PF00083">
    <property type="entry name" value="Sugar_tr"/>
    <property type="match status" value="1"/>
</dbReference>
<dbReference type="PANTHER" id="PTHR48022">
    <property type="entry name" value="PLASTIDIC GLUCOSE TRANSPORTER 4"/>
    <property type="match status" value="1"/>
</dbReference>
<feature type="transmembrane region" description="Helical" evidence="10">
    <location>
        <begin position="207"/>
        <end position="226"/>
    </location>
</feature>
<dbReference type="EMBL" id="AMGV01000040">
    <property type="protein sequence ID" value="KEF50952.1"/>
    <property type="molecule type" value="Genomic_DNA"/>
</dbReference>
<dbReference type="InterPro" id="IPR003663">
    <property type="entry name" value="Sugar/inositol_transpt"/>
</dbReference>
<dbReference type="AlphaFoldDB" id="A0A072NUA8"/>
<dbReference type="SUPFAM" id="SSF103473">
    <property type="entry name" value="MFS general substrate transporter"/>
    <property type="match status" value="1"/>
</dbReference>
<dbReference type="PROSITE" id="PS50850">
    <property type="entry name" value="MFS"/>
    <property type="match status" value="1"/>
</dbReference>
<feature type="domain" description="Major facilitator superfamily (MFS) profile" evidence="11">
    <location>
        <begin position="70"/>
        <end position="544"/>
    </location>
</feature>
<comment type="caution">
    <text evidence="12">The sequence shown here is derived from an EMBL/GenBank/DDBJ whole genome shotgun (WGS) entry which is preliminary data.</text>
</comment>
<dbReference type="InterPro" id="IPR050360">
    <property type="entry name" value="MFS_Sugar_Transporters"/>
</dbReference>
<dbReference type="Proteomes" id="UP000027920">
    <property type="component" value="Unassembled WGS sequence"/>
</dbReference>
<dbReference type="PANTHER" id="PTHR48022:SF5">
    <property type="entry name" value="ALPHA-GLUCOSIDES PERMEASE MPH2-RELATED"/>
    <property type="match status" value="1"/>
</dbReference>
<dbReference type="HOGENOM" id="CLU_001265_11_5_1"/>
<name>A0A072NUA8_9EURO</name>
<keyword evidence="7 10" id="KW-0472">Membrane</keyword>
<dbReference type="GeneID" id="25287885"/>
<accession>A0A072NUA8</accession>
<protein>
    <submittedName>
        <fullName evidence="12">MFS transporter, SP family, general alpha glucoside:H+ symporter</fullName>
    </submittedName>
</protein>
<evidence type="ECO:0000256" key="4">
    <source>
        <dbReference type="ARBA" id="ARBA00022597"/>
    </source>
</evidence>
<comment type="subcellular location">
    <subcellularLocation>
        <location evidence="1">Membrane</location>
        <topology evidence="1">Multi-pass membrane protein</topology>
    </subcellularLocation>
</comment>
<dbReference type="OrthoDB" id="6612291at2759"/>
<keyword evidence="13" id="KW-1185">Reference proteome</keyword>
<feature type="transmembrane region" description="Helical" evidence="10">
    <location>
        <begin position="420"/>
        <end position="447"/>
    </location>
</feature>
<feature type="transmembrane region" description="Helical" evidence="10">
    <location>
        <begin position="246"/>
        <end position="267"/>
    </location>
</feature>
<evidence type="ECO:0000256" key="1">
    <source>
        <dbReference type="ARBA" id="ARBA00004141"/>
    </source>
</evidence>
<dbReference type="InterPro" id="IPR020846">
    <property type="entry name" value="MFS_dom"/>
</dbReference>
<feature type="transmembrane region" description="Helical" evidence="10">
    <location>
        <begin position="330"/>
        <end position="348"/>
    </location>
</feature>
<evidence type="ECO:0000313" key="13">
    <source>
        <dbReference type="Proteomes" id="UP000027920"/>
    </source>
</evidence>
<dbReference type="GO" id="GO:0000023">
    <property type="term" value="P:maltose metabolic process"/>
    <property type="evidence" value="ECO:0007669"/>
    <property type="project" value="UniProtKB-KW"/>
</dbReference>
<dbReference type="InterPro" id="IPR005828">
    <property type="entry name" value="MFS_sugar_transport-like"/>
</dbReference>
<feature type="transmembrane region" description="Helical" evidence="10">
    <location>
        <begin position="395"/>
        <end position="414"/>
    </location>
</feature>
<keyword evidence="4" id="KW-0762">Sugar transport</keyword>
<dbReference type="NCBIfam" id="TIGR00879">
    <property type="entry name" value="SP"/>
    <property type="match status" value="1"/>
</dbReference>
<dbReference type="STRING" id="1182545.A0A072NUA8"/>
<sequence length="544" mass="60738">MTSERRRSSVVQVNRENDGILRVNDDSVRRMSQANAFIAGDIADAKQASQNEKDLSIRDAIKLYKKGICFSLLFSLAVIMEGYDLSLMGSFYAFPPFKNKYGTEPDPEDGGLLISAPWQSGLSNGVQVGSIIGLYLNGWVSELIGYKKTMFGSLVLMIAFIFLPFFAQNIQTILAGTILQGIPWGVFQTLTCTYASEVTPTILRPYLTTYVNLCWVFGQLIAAGVLRGFLQRTDQWAYRIPFALQWVWPVPILIGTIFAPESPWWLVRQGRLEDAKKALLKITSTKCGVRFDVDDQVQMIKATNELEAAMSEDTSYLACFKGIDARRTEIACVAWVAQAFCGAALMGYSVQFYERAGLSNANAFNMNIGQYVMGAIGTGLSWFLMTYVGRRAIYFYGLAAMLCLLLIVGGLGTMEQNEGASWAIGSILLVYTFIYDFTVGPVCYCIVAEIPSTRLKIKTVVLARNFYNMGGIVNNILMPRMRRGKRRLKRHFNEVYNDVAGSTLRGKQREKILCVTYQENLGEYIVELPLHDNLGSLGLLLLRV</sequence>
<evidence type="ECO:0000256" key="10">
    <source>
        <dbReference type="SAM" id="Phobius"/>
    </source>
</evidence>
<evidence type="ECO:0000256" key="7">
    <source>
        <dbReference type="ARBA" id="ARBA00023136"/>
    </source>
</evidence>
<dbReference type="GO" id="GO:0016020">
    <property type="term" value="C:membrane"/>
    <property type="evidence" value="ECO:0007669"/>
    <property type="project" value="UniProtKB-SubCell"/>
</dbReference>
<gene>
    <name evidence="12" type="ORF">A1O9_12991</name>
</gene>
<keyword evidence="5 10" id="KW-0812">Transmembrane</keyword>
<dbReference type="VEuPathDB" id="FungiDB:A1O9_12991"/>
<evidence type="ECO:0000256" key="3">
    <source>
        <dbReference type="ARBA" id="ARBA00022448"/>
    </source>
</evidence>
<evidence type="ECO:0000256" key="8">
    <source>
        <dbReference type="ARBA" id="ARBA00026248"/>
    </source>
</evidence>
<feature type="transmembrane region" description="Helical" evidence="10">
    <location>
        <begin position="68"/>
        <end position="94"/>
    </location>
</feature>
<organism evidence="12 13">
    <name type="scientific">Exophiala aquamarina CBS 119918</name>
    <dbReference type="NCBI Taxonomy" id="1182545"/>
    <lineage>
        <taxon>Eukaryota</taxon>
        <taxon>Fungi</taxon>
        <taxon>Dikarya</taxon>
        <taxon>Ascomycota</taxon>
        <taxon>Pezizomycotina</taxon>
        <taxon>Eurotiomycetes</taxon>
        <taxon>Chaetothyriomycetidae</taxon>
        <taxon>Chaetothyriales</taxon>
        <taxon>Herpotrichiellaceae</taxon>
        <taxon>Exophiala</taxon>
    </lineage>
</organism>
<feature type="transmembrane region" description="Helical" evidence="10">
    <location>
        <begin position="114"/>
        <end position="137"/>
    </location>
</feature>
<comment type="similarity">
    <text evidence="2 9">Belongs to the major facilitator superfamily. Sugar transporter (TC 2.A.1.1) family.</text>
</comment>
<reference evidence="12 13" key="1">
    <citation type="submission" date="2013-03" db="EMBL/GenBank/DDBJ databases">
        <title>The Genome Sequence of Exophiala aquamarina CBS 119918.</title>
        <authorList>
            <consortium name="The Broad Institute Genomics Platform"/>
            <person name="Cuomo C."/>
            <person name="de Hoog S."/>
            <person name="Gorbushina A."/>
            <person name="Walker B."/>
            <person name="Young S.K."/>
            <person name="Zeng Q."/>
            <person name="Gargeya S."/>
            <person name="Fitzgerald M."/>
            <person name="Haas B."/>
            <person name="Abouelleil A."/>
            <person name="Allen A.W."/>
            <person name="Alvarado L."/>
            <person name="Arachchi H.M."/>
            <person name="Berlin A.M."/>
            <person name="Chapman S.B."/>
            <person name="Gainer-Dewar J."/>
            <person name="Goldberg J."/>
            <person name="Griggs A."/>
            <person name="Gujja S."/>
            <person name="Hansen M."/>
            <person name="Howarth C."/>
            <person name="Imamovic A."/>
            <person name="Ireland A."/>
            <person name="Larimer J."/>
            <person name="McCowan C."/>
            <person name="Murphy C."/>
            <person name="Pearson M."/>
            <person name="Poon T.W."/>
            <person name="Priest M."/>
            <person name="Roberts A."/>
            <person name="Saif S."/>
            <person name="Shea T."/>
            <person name="Sisk P."/>
            <person name="Sykes S."/>
            <person name="Wortman J."/>
            <person name="Nusbaum C."/>
            <person name="Birren B."/>
        </authorList>
    </citation>
    <scope>NUCLEOTIDE SEQUENCE [LARGE SCALE GENOMIC DNA]</scope>
    <source>
        <strain evidence="12 13">CBS 119918</strain>
    </source>
</reference>
<evidence type="ECO:0000313" key="12">
    <source>
        <dbReference type="EMBL" id="KEF50952.1"/>
    </source>
</evidence>
<proteinExistence type="inferred from homology"/>